<dbReference type="EMBL" id="QGNW01000319">
    <property type="protein sequence ID" value="RVW77043.1"/>
    <property type="molecule type" value="Genomic_DNA"/>
</dbReference>
<name>A0A438GXY2_VITVI</name>
<reference evidence="1 2" key="1">
    <citation type="journal article" date="2018" name="PLoS Genet.">
        <title>Population sequencing reveals clonal diversity and ancestral inbreeding in the grapevine cultivar Chardonnay.</title>
        <authorList>
            <person name="Roach M.J."/>
            <person name="Johnson D.L."/>
            <person name="Bohlmann J."/>
            <person name="van Vuuren H.J."/>
            <person name="Jones S.J."/>
            <person name="Pretorius I.S."/>
            <person name="Schmidt S.A."/>
            <person name="Borneman A.R."/>
        </authorList>
    </citation>
    <scope>NUCLEOTIDE SEQUENCE [LARGE SCALE GENOMIC DNA]</scope>
    <source>
        <strain evidence="2">cv. Chardonnay</strain>
        <tissue evidence="1">Leaf</tissue>
    </source>
</reference>
<evidence type="ECO:0000313" key="2">
    <source>
        <dbReference type="Proteomes" id="UP000288805"/>
    </source>
</evidence>
<gene>
    <name evidence="1" type="ORF">CK203_036842</name>
</gene>
<proteinExistence type="predicted"/>
<organism evidence="1 2">
    <name type="scientific">Vitis vinifera</name>
    <name type="common">Grape</name>
    <dbReference type="NCBI Taxonomy" id="29760"/>
    <lineage>
        <taxon>Eukaryota</taxon>
        <taxon>Viridiplantae</taxon>
        <taxon>Streptophyta</taxon>
        <taxon>Embryophyta</taxon>
        <taxon>Tracheophyta</taxon>
        <taxon>Spermatophyta</taxon>
        <taxon>Magnoliopsida</taxon>
        <taxon>eudicotyledons</taxon>
        <taxon>Gunneridae</taxon>
        <taxon>Pentapetalae</taxon>
        <taxon>rosids</taxon>
        <taxon>Vitales</taxon>
        <taxon>Vitaceae</taxon>
        <taxon>Viteae</taxon>
        <taxon>Vitis</taxon>
    </lineage>
</organism>
<accession>A0A438GXY2</accession>
<protein>
    <submittedName>
        <fullName evidence="1">Uncharacterized protein</fullName>
    </submittedName>
</protein>
<dbReference type="PANTHER" id="PTHR34427:SF5">
    <property type="entry name" value="DUF4283 DOMAIN-CONTAINING PROTEIN"/>
    <property type="match status" value="1"/>
</dbReference>
<dbReference type="PANTHER" id="PTHR34427">
    <property type="entry name" value="DUF4283 DOMAIN PROTEIN"/>
    <property type="match status" value="1"/>
</dbReference>
<evidence type="ECO:0000313" key="1">
    <source>
        <dbReference type="EMBL" id="RVW77043.1"/>
    </source>
</evidence>
<dbReference type="AlphaFoldDB" id="A0A438GXY2"/>
<sequence length="397" mass="46331">MQYFCLPLKIVLKQRVSLLEENGKILQSARWKLKTGCLLKEGSIRKAWMRMLGLPLHMWSWEEFMKIGNCCRGFVAVDEDTTYSSYLQWARILVKLDLRALASLFQVVVGSSTFSLQLWWETPLRFLKKVLRSYSSGTSNLEIGERGLVRLQLSAFLGVLIFWDNRMLDLIGMKVGEFSISYQFKNCDDDSCSVFSESYNKEVFGNVTSKKELALNYVVFWDSKEGTRLLTMKERDARQLAREEFKKWVLLEKTFWRQKSREIRLKEGDDEVVLPEVSFSEVEVFKTLSNLNGDKAPCPNGFSIKFRQFSWDFVNDEVMGFFRDFHEQDKFVKSLNASFWQILDASLITNEAINSLLKSNACGLICKLDIEKAYDHVNWNFLLMVLNKMGFEEKWTK</sequence>
<dbReference type="Proteomes" id="UP000288805">
    <property type="component" value="Unassembled WGS sequence"/>
</dbReference>
<comment type="caution">
    <text evidence="1">The sequence shown here is derived from an EMBL/GenBank/DDBJ whole genome shotgun (WGS) entry which is preliminary data.</text>
</comment>